<organism evidence="3 4">
    <name type="scientific">Pedobacter gandavensis</name>
    <dbReference type="NCBI Taxonomy" id="2679963"/>
    <lineage>
        <taxon>Bacteria</taxon>
        <taxon>Pseudomonadati</taxon>
        <taxon>Bacteroidota</taxon>
        <taxon>Sphingobacteriia</taxon>
        <taxon>Sphingobacteriales</taxon>
        <taxon>Sphingobacteriaceae</taxon>
        <taxon>Pedobacter</taxon>
    </lineage>
</organism>
<sequence length="162" mass="18008">MEITKSKEKELYITHLFNAPVEMVFRAWTDPNQLVQWYAPDGCSISYKSINIEKNGSFHSCIHDPVHGDCWVKGKYLDIVFPEKLVFSMNLSNEAGDILAATDAGKPGDWPMEILTTVTFSPIGTQTKLSLHQSVPEASAKENGAYQSWIKMLAKLSSLLGA</sequence>
<evidence type="ECO:0000256" key="1">
    <source>
        <dbReference type="ARBA" id="ARBA00006817"/>
    </source>
</evidence>
<evidence type="ECO:0000259" key="2">
    <source>
        <dbReference type="Pfam" id="PF08327"/>
    </source>
</evidence>
<dbReference type="Proteomes" id="UP000636110">
    <property type="component" value="Unassembled WGS sequence"/>
</dbReference>
<accession>A0ABR6EVM6</accession>
<evidence type="ECO:0000313" key="4">
    <source>
        <dbReference type="Proteomes" id="UP000636110"/>
    </source>
</evidence>
<protein>
    <submittedName>
        <fullName evidence="3">SRPBCC domain-containing protein</fullName>
    </submittedName>
</protein>
<dbReference type="CDD" id="cd07814">
    <property type="entry name" value="SRPBCC_CalC_Aha1-like"/>
    <property type="match status" value="1"/>
</dbReference>
<comment type="caution">
    <text evidence="3">The sequence shown here is derived from an EMBL/GenBank/DDBJ whole genome shotgun (WGS) entry which is preliminary data.</text>
</comment>
<dbReference type="InterPro" id="IPR013538">
    <property type="entry name" value="ASHA1/2-like_C"/>
</dbReference>
<evidence type="ECO:0000313" key="3">
    <source>
        <dbReference type="EMBL" id="MBB2149325.1"/>
    </source>
</evidence>
<feature type="domain" description="Activator of Hsp90 ATPase homologue 1/2-like C-terminal" evidence="2">
    <location>
        <begin position="18"/>
        <end position="161"/>
    </location>
</feature>
<dbReference type="Gene3D" id="3.30.530.20">
    <property type="match status" value="1"/>
</dbReference>
<dbReference type="Pfam" id="PF08327">
    <property type="entry name" value="AHSA1"/>
    <property type="match status" value="1"/>
</dbReference>
<comment type="similarity">
    <text evidence="1">Belongs to the AHA1 family.</text>
</comment>
<keyword evidence="4" id="KW-1185">Reference proteome</keyword>
<gene>
    <name evidence="3" type="ORF">GM920_10445</name>
</gene>
<name>A0ABR6EVM6_9SPHI</name>
<dbReference type="InterPro" id="IPR023393">
    <property type="entry name" value="START-like_dom_sf"/>
</dbReference>
<proteinExistence type="inferred from homology"/>
<dbReference type="SUPFAM" id="SSF55961">
    <property type="entry name" value="Bet v1-like"/>
    <property type="match status" value="1"/>
</dbReference>
<dbReference type="EMBL" id="WNXC01000003">
    <property type="protein sequence ID" value="MBB2149325.1"/>
    <property type="molecule type" value="Genomic_DNA"/>
</dbReference>
<dbReference type="RefSeq" id="WP_182956755.1">
    <property type="nucleotide sequence ID" value="NZ_WNXC01000003.1"/>
</dbReference>
<reference evidence="3 4" key="1">
    <citation type="submission" date="2019-11" db="EMBL/GenBank/DDBJ databases">
        <title>Description of Pedobacter sp. LMG 31462T.</title>
        <authorList>
            <person name="Carlier A."/>
            <person name="Qi S."/>
            <person name="Vandamme P."/>
        </authorList>
    </citation>
    <scope>NUCLEOTIDE SEQUENCE [LARGE SCALE GENOMIC DNA]</scope>
    <source>
        <strain evidence="3 4">LMG 31462</strain>
    </source>
</reference>